<dbReference type="EC" id="3.6.1.1" evidence="3"/>
<feature type="active site" description="Nucleophile" evidence="3">
    <location>
        <position position="12"/>
    </location>
</feature>
<dbReference type="Gene3D" id="1.10.150.240">
    <property type="entry name" value="Putative phosphatase, domain 2"/>
    <property type="match status" value="1"/>
</dbReference>
<dbReference type="HAMAP" id="MF_01250">
    <property type="entry name" value="Pyrophosphat_PpaX"/>
    <property type="match status" value="1"/>
</dbReference>
<dbReference type="InterPro" id="IPR050155">
    <property type="entry name" value="HAD-like_hydrolase_sf"/>
</dbReference>
<dbReference type="Proteomes" id="UP000190042">
    <property type="component" value="Unassembled WGS sequence"/>
</dbReference>
<evidence type="ECO:0000256" key="2">
    <source>
        <dbReference type="ARBA" id="ARBA00022842"/>
    </source>
</evidence>
<comment type="cofactor">
    <cofactor evidence="3">
        <name>Mg(2+)</name>
        <dbReference type="ChEBI" id="CHEBI:18420"/>
    </cofactor>
</comment>
<dbReference type="PANTHER" id="PTHR43434">
    <property type="entry name" value="PHOSPHOGLYCOLATE PHOSPHATASE"/>
    <property type="match status" value="1"/>
</dbReference>
<dbReference type="Gene3D" id="3.40.50.1000">
    <property type="entry name" value="HAD superfamily/HAD-like"/>
    <property type="match status" value="1"/>
</dbReference>
<dbReference type="SUPFAM" id="SSF56784">
    <property type="entry name" value="HAD-like"/>
    <property type="match status" value="1"/>
</dbReference>
<dbReference type="InterPro" id="IPR006439">
    <property type="entry name" value="HAD-SF_hydro_IA"/>
</dbReference>
<evidence type="ECO:0000256" key="3">
    <source>
        <dbReference type="HAMAP-Rule" id="MF_01250"/>
    </source>
</evidence>
<dbReference type="InterPro" id="IPR023198">
    <property type="entry name" value="PGP-like_dom2"/>
</dbReference>
<proteinExistence type="inferred from homology"/>
<dbReference type="AlphaFoldDB" id="A0A1T4YHH3"/>
<keyword evidence="2 3" id="KW-0460">Magnesium</keyword>
<sequence>MTVKPITTLLFDFDGTLGDTNELIIATFQHVLNDHFPGRFQREEILPFIGPSLHDTFSSIAPEMTDQLIDEYRVWNLANHDELVSAFDGVEDTLRRLYEMGMKMAVVSTKKRDMVERGLRLIGIDSYFETVIGLDDVTNAKPDPEPLILALERLDRTPEEALMIGDNFHDILGGQNAGVRTAAVAWALKGEDYLQTFKPDFMLHHMSDLYDVLKGERP</sequence>
<dbReference type="FunFam" id="3.40.50.1000:FF:000022">
    <property type="entry name" value="Phosphoglycolate phosphatase"/>
    <property type="match status" value="1"/>
</dbReference>
<dbReference type="GO" id="GO:0006281">
    <property type="term" value="P:DNA repair"/>
    <property type="evidence" value="ECO:0007669"/>
    <property type="project" value="TreeGrafter"/>
</dbReference>
<dbReference type="GO" id="GO:0000287">
    <property type="term" value="F:magnesium ion binding"/>
    <property type="evidence" value="ECO:0007669"/>
    <property type="project" value="UniProtKB-UniRule"/>
</dbReference>
<dbReference type="NCBIfam" id="NF009804">
    <property type="entry name" value="PRK13288.1"/>
    <property type="match status" value="1"/>
</dbReference>
<protein>
    <recommendedName>
        <fullName evidence="3">Pyrophosphatase PpaX</fullName>
        <ecNumber evidence="3">3.6.1.1</ecNumber>
    </recommendedName>
</protein>
<keyword evidence="5" id="KW-1185">Reference proteome</keyword>
<name>A0A1T4YHH3_9BACL</name>
<dbReference type="GO" id="GO:0004427">
    <property type="term" value="F:inorganic diphosphate phosphatase activity"/>
    <property type="evidence" value="ECO:0007669"/>
    <property type="project" value="UniProtKB-UniRule"/>
</dbReference>
<accession>A0A1T4YHH3</accession>
<comment type="similarity">
    <text evidence="3">Belongs to the HAD-like hydrolase superfamily. PpaX family.</text>
</comment>
<dbReference type="EMBL" id="FUYJ01000005">
    <property type="protein sequence ID" value="SKB01244.1"/>
    <property type="molecule type" value="Genomic_DNA"/>
</dbReference>
<dbReference type="SFLD" id="SFLDG01135">
    <property type="entry name" value="C1.5.6:_HAD__Beta-PGM__Phospha"/>
    <property type="match status" value="1"/>
</dbReference>
<dbReference type="NCBIfam" id="TIGR01549">
    <property type="entry name" value="HAD-SF-IA-v1"/>
    <property type="match status" value="1"/>
</dbReference>
<comment type="function">
    <text evidence="3">Hydrolyzes pyrophosphate formed during P-Ser-HPr dephosphorylation by HPrK/P. Might play a role in controlling the intracellular pyrophosphate pool.</text>
</comment>
<dbReference type="InterPro" id="IPR041492">
    <property type="entry name" value="HAD_2"/>
</dbReference>
<dbReference type="InterPro" id="IPR023733">
    <property type="entry name" value="Pyrophosphatase_Ppax"/>
</dbReference>
<dbReference type="Pfam" id="PF13419">
    <property type="entry name" value="HAD_2"/>
    <property type="match status" value="1"/>
</dbReference>
<dbReference type="SFLD" id="SFLDG01129">
    <property type="entry name" value="C1.5:_HAD__Beta-PGM__Phosphata"/>
    <property type="match status" value="1"/>
</dbReference>
<evidence type="ECO:0000313" key="5">
    <source>
        <dbReference type="Proteomes" id="UP000190042"/>
    </source>
</evidence>
<dbReference type="RefSeq" id="WP_078817897.1">
    <property type="nucleotide sequence ID" value="NZ_FUYJ01000005.1"/>
</dbReference>
<dbReference type="PRINTS" id="PR00413">
    <property type="entry name" value="HADHALOGNASE"/>
</dbReference>
<comment type="catalytic activity">
    <reaction evidence="3">
        <text>diphosphate + H2O = 2 phosphate + H(+)</text>
        <dbReference type="Rhea" id="RHEA:24576"/>
        <dbReference type="ChEBI" id="CHEBI:15377"/>
        <dbReference type="ChEBI" id="CHEBI:15378"/>
        <dbReference type="ChEBI" id="CHEBI:33019"/>
        <dbReference type="ChEBI" id="CHEBI:43474"/>
        <dbReference type="EC" id="3.6.1.1"/>
    </reaction>
</comment>
<keyword evidence="1 3" id="KW-0378">Hydrolase</keyword>
<evidence type="ECO:0000256" key="1">
    <source>
        <dbReference type="ARBA" id="ARBA00022801"/>
    </source>
</evidence>
<dbReference type="InterPro" id="IPR036412">
    <property type="entry name" value="HAD-like_sf"/>
</dbReference>
<dbReference type="InterPro" id="IPR023214">
    <property type="entry name" value="HAD_sf"/>
</dbReference>
<dbReference type="SFLD" id="SFLDS00003">
    <property type="entry name" value="Haloacid_Dehalogenase"/>
    <property type="match status" value="1"/>
</dbReference>
<reference evidence="5" key="1">
    <citation type="submission" date="2017-02" db="EMBL/GenBank/DDBJ databases">
        <authorList>
            <person name="Varghese N."/>
            <person name="Submissions S."/>
        </authorList>
    </citation>
    <scope>NUCLEOTIDE SEQUENCE [LARGE SCALE GENOMIC DNA]</scope>
    <source>
        <strain evidence="5">DSM 23966</strain>
    </source>
</reference>
<dbReference type="GO" id="GO:0008967">
    <property type="term" value="F:phosphoglycolate phosphatase activity"/>
    <property type="evidence" value="ECO:0007669"/>
    <property type="project" value="TreeGrafter"/>
</dbReference>
<dbReference type="CDD" id="cd02616">
    <property type="entry name" value="HAD_PPase"/>
    <property type="match status" value="1"/>
</dbReference>
<gene>
    <name evidence="3" type="primary">ppaX</name>
    <name evidence="4" type="ORF">SAMN04244570_2632</name>
</gene>
<evidence type="ECO:0000313" key="4">
    <source>
        <dbReference type="EMBL" id="SKB01244.1"/>
    </source>
</evidence>
<organism evidence="4 5">
    <name type="scientific">Sporosarcina newyorkensis</name>
    <dbReference type="NCBI Taxonomy" id="759851"/>
    <lineage>
        <taxon>Bacteria</taxon>
        <taxon>Bacillati</taxon>
        <taxon>Bacillota</taxon>
        <taxon>Bacilli</taxon>
        <taxon>Bacillales</taxon>
        <taxon>Caryophanaceae</taxon>
        <taxon>Sporosarcina</taxon>
    </lineage>
</organism>
<dbReference type="GO" id="GO:0005829">
    <property type="term" value="C:cytosol"/>
    <property type="evidence" value="ECO:0007669"/>
    <property type="project" value="TreeGrafter"/>
</dbReference>
<dbReference type="PANTHER" id="PTHR43434:SF26">
    <property type="entry name" value="PYROPHOSPHATASE PPAX"/>
    <property type="match status" value="1"/>
</dbReference>